<evidence type="ECO:0000313" key="1">
    <source>
        <dbReference type="EMBL" id="KIZ00110.1"/>
    </source>
</evidence>
<sequence>MHSRLQRCESLLGLGPAGRRDIPAAAAGLRLLSARLDASLAAHAAAPLAGAAMAELQAEARATYLLAALGAAPQLFGDAEGGSSSGGGGSAGVVGLLRRAAAANSTEAHLALADRYLMGRGLAPSCGEGLRHLRLAAAAVAARVEKDGSNFHLPAAPVRLRERWADAQAPQVDLNWDDVDDVVRMEEDAAFRGDAQAQVGLGAQKRRRLRGYADVRTHARCSAFAVAS</sequence>
<proteinExistence type="predicted"/>
<dbReference type="GeneID" id="25740724"/>
<evidence type="ECO:0000313" key="2">
    <source>
        <dbReference type="Proteomes" id="UP000054498"/>
    </source>
</evidence>
<gene>
    <name evidence="1" type="ORF">MNEG_7848</name>
</gene>
<dbReference type="KEGG" id="mng:MNEG_7848"/>
<name>A0A0D2M9Y7_9CHLO</name>
<protein>
    <submittedName>
        <fullName evidence="1">Uncharacterized protein</fullName>
    </submittedName>
</protein>
<dbReference type="EMBL" id="KK101648">
    <property type="protein sequence ID" value="KIZ00110.1"/>
    <property type="molecule type" value="Genomic_DNA"/>
</dbReference>
<dbReference type="RefSeq" id="XP_013899129.1">
    <property type="nucleotide sequence ID" value="XM_014043675.1"/>
</dbReference>
<keyword evidence="2" id="KW-1185">Reference proteome</keyword>
<dbReference type="AlphaFoldDB" id="A0A0D2M9Y7"/>
<organism evidence="1 2">
    <name type="scientific">Monoraphidium neglectum</name>
    <dbReference type="NCBI Taxonomy" id="145388"/>
    <lineage>
        <taxon>Eukaryota</taxon>
        <taxon>Viridiplantae</taxon>
        <taxon>Chlorophyta</taxon>
        <taxon>core chlorophytes</taxon>
        <taxon>Chlorophyceae</taxon>
        <taxon>CS clade</taxon>
        <taxon>Sphaeropleales</taxon>
        <taxon>Selenastraceae</taxon>
        <taxon>Monoraphidium</taxon>
    </lineage>
</organism>
<reference evidence="1 2" key="1">
    <citation type="journal article" date="2013" name="BMC Genomics">
        <title>Reconstruction of the lipid metabolism for the microalga Monoraphidium neglectum from its genome sequence reveals characteristics suitable for biofuel production.</title>
        <authorList>
            <person name="Bogen C."/>
            <person name="Al-Dilaimi A."/>
            <person name="Albersmeier A."/>
            <person name="Wichmann J."/>
            <person name="Grundmann M."/>
            <person name="Rupp O."/>
            <person name="Lauersen K.J."/>
            <person name="Blifernez-Klassen O."/>
            <person name="Kalinowski J."/>
            <person name="Goesmann A."/>
            <person name="Mussgnug J.H."/>
            <person name="Kruse O."/>
        </authorList>
    </citation>
    <scope>NUCLEOTIDE SEQUENCE [LARGE SCALE GENOMIC DNA]</scope>
    <source>
        <strain evidence="1 2">SAG 48.87</strain>
    </source>
</reference>
<accession>A0A0D2M9Y7</accession>
<dbReference type="OrthoDB" id="552174at2759"/>
<dbReference type="Proteomes" id="UP000054498">
    <property type="component" value="Unassembled WGS sequence"/>
</dbReference>